<feature type="domain" description="N-acetyltransferase" evidence="1">
    <location>
        <begin position="10"/>
        <end position="172"/>
    </location>
</feature>
<dbReference type="InterPro" id="IPR000182">
    <property type="entry name" value="GNAT_dom"/>
</dbReference>
<dbReference type="Gene3D" id="3.40.630.30">
    <property type="match status" value="1"/>
</dbReference>
<dbReference type="eggNOG" id="COG3981">
    <property type="taxonomic scope" value="Bacteria"/>
</dbReference>
<keyword evidence="2" id="KW-0808">Transferase</keyword>
<dbReference type="InParanoid" id="U2DTZ7"/>
<reference evidence="2 3" key="1">
    <citation type="journal article" date="2011" name="J. Bacteriol.">
        <title>Genome sequence of Haloplasma contractile, an unusual contractile bacterium from a deep-sea anoxic brine lake.</title>
        <authorList>
            <person name="Antunes A."/>
            <person name="Alam I."/>
            <person name="El Dorry H."/>
            <person name="Siam R."/>
            <person name="Robertson A."/>
            <person name="Bajic V.B."/>
            <person name="Stingl U."/>
        </authorList>
    </citation>
    <scope>NUCLEOTIDE SEQUENCE [LARGE SCALE GENOMIC DNA]</scope>
    <source>
        <strain evidence="2 3">SSD-17B</strain>
    </source>
</reference>
<dbReference type="EMBL" id="AFNU02000006">
    <property type="protein sequence ID" value="ERJ11927.1"/>
    <property type="molecule type" value="Genomic_DNA"/>
</dbReference>
<dbReference type="OrthoDB" id="9797989at2"/>
<proteinExistence type="predicted"/>
<evidence type="ECO:0000313" key="2">
    <source>
        <dbReference type="EMBL" id="ERJ11927.1"/>
    </source>
</evidence>
<organism evidence="2 3">
    <name type="scientific">Haloplasma contractile SSD-17B</name>
    <dbReference type="NCBI Taxonomy" id="1033810"/>
    <lineage>
        <taxon>Bacteria</taxon>
        <taxon>Bacillati</taxon>
        <taxon>Mycoplasmatota</taxon>
        <taxon>Mollicutes</taxon>
        <taxon>Haloplasmatales</taxon>
        <taxon>Haloplasmataceae</taxon>
        <taxon>Haloplasma</taxon>
    </lineage>
</organism>
<dbReference type="PANTHER" id="PTHR39173">
    <property type="entry name" value="ACETYLTRANSFERASE"/>
    <property type="match status" value="1"/>
</dbReference>
<dbReference type="SUPFAM" id="SSF55729">
    <property type="entry name" value="Acyl-CoA N-acyltransferases (Nat)"/>
    <property type="match status" value="1"/>
</dbReference>
<evidence type="ECO:0000313" key="3">
    <source>
        <dbReference type="Proteomes" id="UP000005707"/>
    </source>
</evidence>
<evidence type="ECO:0000259" key="1">
    <source>
        <dbReference type="PROSITE" id="PS51186"/>
    </source>
</evidence>
<dbReference type="AlphaFoldDB" id="U2DTZ7"/>
<dbReference type="CDD" id="cd04301">
    <property type="entry name" value="NAT_SF"/>
    <property type="match status" value="1"/>
</dbReference>
<dbReference type="GO" id="GO:0046027">
    <property type="term" value="F:phospholipid:diacylglycerol acyltransferase activity"/>
    <property type="evidence" value="ECO:0007669"/>
    <property type="project" value="UniProtKB-EC"/>
</dbReference>
<dbReference type="EC" id="2.3.1.158" evidence="2"/>
<dbReference type="Proteomes" id="UP000005707">
    <property type="component" value="Unassembled WGS sequence"/>
</dbReference>
<dbReference type="PANTHER" id="PTHR39173:SF1">
    <property type="entry name" value="ACETYLTRANSFERASE"/>
    <property type="match status" value="1"/>
</dbReference>
<dbReference type="RefSeq" id="WP_008827141.1">
    <property type="nucleotide sequence ID" value="NZ_AFNU02000006.1"/>
</dbReference>
<name>U2DTZ7_9MOLU</name>
<reference evidence="2 3" key="2">
    <citation type="journal article" date="2013" name="PLoS ONE">
        <title>INDIGO - INtegrated Data Warehouse of MIcrobial GenOmes with Examples from the Red Sea Extremophiles.</title>
        <authorList>
            <person name="Alam I."/>
            <person name="Antunes A."/>
            <person name="Kamau A.A."/>
            <person name="Ba Alawi W."/>
            <person name="Kalkatawi M."/>
            <person name="Stingl U."/>
            <person name="Bajic V.B."/>
        </authorList>
    </citation>
    <scope>NUCLEOTIDE SEQUENCE [LARGE SCALE GENOMIC DNA]</scope>
    <source>
        <strain evidence="2 3">SSD-17B</strain>
    </source>
</reference>
<keyword evidence="3" id="KW-1185">Reference proteome</keyword>
<keyword evidence="2" id="KW-0012">Acyltransferase</keyword>
<comment type="caution">
    <text evidence="2">The sequence shown here is derived from an EMBL/GenBank/DDBJ whole genome shotgun (WGS) entry which is preliminary data.</text>
</comment>
<sequence length="172" mass="20111">MELRLVKPRMELRDKHLDFIKEWKENGEDITPYSVRLLGQRYEKWLENNNKLENKDTAPDDWVPATTYFLMDEESNMLGAVNIRHELNEFLFNYGGHIGYGIRPSERRKGYASKMLEMALNVSRNEIGLKKVLIVCNQVNHASSKTIQKNGGVLENEVVEEGKLVQRFWIEL</sequence>
<dbReference type="PROSITE" id="PS51186">
    <property type="entry name" value="GNAT"/>
    <property type="match status" value="1"/>
</dbReference>
<dbReference type="STRING" id="1033810.HLPCO_001841"/>
<gene>
    <name evidence="2" type="ORF">HLPCO_001841</name>
</gene>
<protein>
    <submittedName>
        <fullName evidence="2">Acetyltransferase GNAT family protein</fullName>
        <ecNumber evidence="2">2.3.1.158</ecNumber>
    </submittedName>
</protein>
<dbReference type="InterPro" id="IPR016181">
    <property type="entry name" value="Acyl_CoA_acyltransferase"/>
</dbReference>
<dbReference type="Pfam" id="PF13302">
    <property type="entry name" value="Acetyltransf_3"/>
    <property type="match status" value="1"/>
</dbReference>
<accession>U2DTZ7</accession>